<evidence type="ECO:0000256" key="2">
    <source>
        <dbReference type="ARBA" id="ARBA00022603"/>
    </source>
</evidence>
<feature type="compositionally biased region" description="Low complexity" evidence="6">
    <location>
        <begin position="1"/>
        <end position="20"/>
    </location>
</feature>
<dbReference type="InterPro" id="IPR038459">
    <property type="entry name" value="MT_TRM10-typ_sf"/>
</dbReference>
<dbReference type="InterPro" id="IPR007356">
    <property type="entry name" value="tRNA_m1G_MeTrfase_euk"/>
</dbReference>
<dbReference type="PANTHER" id="PTHR13563">
    <property type="entry name" value="TRNA (GUANINE-9-) METHYLTRANSFERASE"/>
    <property type="match status" value="1"/>
</dbReference>
<dbReference type="RefSeq" id="XP_003055271.1">
    <property type="nucleotide sequence ID" value="XM_003055225.1"/>
</dbReference>
<proteinExistence type="predicted"/>
<feature type="compositionally biased region" description="Low complexity" evidence="6">
    <location>
        <begin position="29"/>
        <end position="49"/>
    </location>
</feature>
<dbReference type="PANTHER" id="PTHR13563:SF13">
    <property type="entry name" value="TRNA METHYLTRANSFERASE 10 HOMOLOG A"/>
    <property type="match status" value="1"/>
</dbReference>
<feature type="compositionally biased region" description="Pro residues" evidence="6">
    <location>
        <begin position="50"/>
        <end position="67"/>
    </location>
</feature>
<dbReference type="GO" id="GO:0005634">
    <property type="term" value="C:nucleus"/>
    <property type="evidence" value="ECO:0007669"/>
    <property type="project" value="TreeGrafter"/>
</dbReference>
<dbReference type="GeneID" id="9680465"/>
<dbReference type="Gene3D" id="3.40.1280.30">
    <property type="match status" value="1"/>
</dbReference>
<dbReference type="Gene3D" id="3.40.50.150">
    <property type="entry name" value="Vaccinia Virus protein VP39"/>
    <property type="match status" value="1"/>
</dbReference>
<dbReference type="Proteomes" id="UP000001876">
    <property type="component" value="Unassembled WGS sequence"/>
</dbReference>
<feature type="region of interest" description="Disordered" evidence="6">
    <location>
        <begin position="1"/>
        <end position="106"/>
    </location>
</feature>
<dbReference type="SUPFAM" id="SSF53335">
    <property type="entry name" value="S-adenosyl-L-methionine-dependent methyltransferases"/>
    <property type="match status" value="1"/>
</dbReference>
<evidence type="ECO:0000313" key="8">
    <source>
        <dbReference type="EMBL" id="EEH60523.1"/>
    </source>
</evidence>
<dbReference type="eggNOG" id="KOG2967">
    <property type="taxonomic scope" value="Eukaryota"/>
</dbReference>
<evidence type="ECO:0000313" key="9">
    <source>
        <dbReference type="Proteomes" id="UP000001876"/>
    </source>
</evidence>
<dbReference type="CDD" id="cd18089">
    <property type="entry name" value="SPOUT_Trm10-like"/>
    <property type="match status" value="1"/>
</dbReference>
<sequence>MDGASAAAAAAAGRALTTSPRVRRRGRRTTISISSTTTTTTTRAVSPSLAPSPSPSTPSSRRPPPIRAPSWPLRASKASKSGRFPPTPSTSAHPLASSSEADDGGHDDLGDLCARWRDGAGTPRDAVRLQIEAMLRDRGDASSSSSSSSSSSDASSDASGWRLLLSHKNESLYNAFALEVAVASPGSRALTTGLFALPAPLPPSTLTRMAGTRAVLCPLACGEDADDVLAAVDALPVAIDLPGSIPVALHYDCVARRASRDRVSSQTLTDALHETMKTWGGGFEHGMYARFDDPTTAEATDAARRTLRFVLAETSRGYVFGLATFAPPRPLAKCDWNRKPNNYSAGLRQEIAAAAVNVAMMTRGGGGGGGDADVVIDPCCGGGTILHAAWARGHRAVGGELIALNASNARGNIASFRPHMPALHASLLAIDDDADAPAANEGRGGKRTLDATTGLLSPPPVVLENDATAPTDWAATVKATTGREDARVAAIVSNLPFGRQVAVGGGPGGGKRGGATDDEYAPLLRALRDHAPRHVFLSGVPIAAAMREVGYEGVVEIALCRRGRTFMTVAAGAGGVVPTPSTAFSAREAARAKAEDGYVHAATPDWVAEAEEEEECAAASGGTPRPPLRVAIDASYEQDSQRAIRSVAKQLSECLGVTRKTNKAMDVTVDLTFASWDGTVGAHAVEHFNAERWVGVRRDARKVEDIFSSASASSASAGTDLVYLSPDAEDVLEDVDADTVYVIGGIVDLAARGTATSLPRARAAGMRTARLPIREHLPRCTSQILNIDTALKVLCEKYAGKEWTDALEAALPARQQGERPARFNRPLNANKEGEEAIASASLE</sequence>
<keyword evidence="3" id="KW-0808">Transferase</keyword>
<dbReference type="GO" id="GO:0052905">
    <property type="term" value="F:tRNA (guanosine(9)-N1)-methyltransferase activity"/>
    <property type="evidence" value="ECO:0007669"/>
    <property type="project" value="UniProtKB-EC"/>
</dbReference>
<feature type="domain" description="SAM-dependent MTase TRM10-type" evidence="7">
    <location>
        <begin position="611"/>
        <end position="818"/>
    </location>
</feature>
<accession>C1MJ92</accession>
<feature type="region of interest" description="Disordered" evidence="6">
    <location>
        <begin position="438"/>
        <end position="458"/>
    </location>
</feature>
<dbReference type="GO" id="GO:0000049">
    <property type="term" value="F:tRNA binding"/>
    <property type="evidence" value="ECO:0007669"/>
    <property type="project" value="TreeGrafter"/>
</dbReference>
<evidence type="ECO:0000256" key="5">
    <source>
        <dbReference type="ARBA" id="ARBA00048434"/>
    </source>
</evidence>
<dbReference type="InterPro" id="IPR029063">
    <property type="entry name" value="SAM-dependent_MTases_sf"/>
</dbReference>
<organism evidence="9">
    <name type="scientific">Micromonas pusilla (strain CCMP1545)</name>
    <name type="common">Picoplanktonic green alga</name>
    <dbReference type="NCBI Taxonomy" id="564608"/>
    <lineage>
        <taxon>Eukaryota</taxon>
        <taxon>Viridiplantae</taxon>
        <taxon>Chlorophyta</taxon>
        <taxon>Mamiellophyceae</taxon>
        <taxon>Mamiellales</taxon>
        <taxon>Mamiellaceae</taxon>
        <taxon>Micromonas</taxon>
    </lineage>
</organism>
<dbReference type="GO" id="GO:0002939">
    <property type="term" value="P:tRNA N1-guanine methylation"/>
    <property type="evidence" value="ECO:0007669"/>
    <property type="project" value="TreeGrafter"/>
</dbReference>
<feature type="compositionally biased region" description="Polar residues" evidence="6">
    <location>
        <begin position="89"/>
        <end position="99"/>
    </location>
</feature>
<feature type="region of interest" description="Disordered" evidence="6">
    <location>
        <begin position="136"/>
        <end position="157"/>
    </location>
</feature>
<dbReference type="EC" id="2.1.1.221" evidence="1"/>
<comment type="catalytic activity">
    <reaction evidence="5">
        <text>guanosine(9) in tRNA + S-adenosyl-L-methionine = N(1)-methylguanosine(9) in tRNA + S-adenosyl-L-homocysteine + H(+)</text>
        <dbReference type="Rhea" id="RHEA:43156"/>
        <dbReference type="Rhea" id="RHEA-COMP:10367"/>
        <dbReference type="Rhea" id="RHEA-COMP:10368"/>
        <dbReference type="ChEBI" id="CHEBI:15378"/>
        <dbReference type="ChEBI" id="CHEBI:57856"/>
        <dbReference type="ChEBI" id="CHEBI:59789"/>
        <dbReference type="ChEBI" id="CHEBI:73542"/>
        <dbReference type="ChEBI" id="CHEBI:74269"/>
        <dbReference type="EC" id="2.1.1.221"/>
    </reaction>
</comment>
<dbReference type="InterPro" id="IPR028564">
    <property type="entry name" value="MT_TRM10-typ"/>
</dbReference>
<reference evidence="8 9" key="1">
    <citation type="journal article" date="2009" name="Science">
        <title>Green evolution and dynamic adaptations revealed by genomes of the marine picoeukaryotes Micromonas.</title>
        <authorList>
            <person name="Worden A.Z."/>
            <person name="Lee J.H."/>
            <person name="Mock T."/>
            <person name="Rouze P."/>
            <person name="Simmons M.P."/>
            <person name="Aerts A.L."/>
            <person name="Allen A.E."/>
            <person name="Cuvelier M.L."/>
            <person name="Derelle E."/>
            <person name="Everett M.V."/>
            <person name="Foulon E."/>
            <person name="Grimwood J."/>
            <person name="Gundlach H."/>
            <person name="Henrissat B."/>
            <person name="Napoli C."/>
            <person name="McDonald S.M."/>
            <person name="Parker M.S."/>
            <person name="Rombauts S."/>
            <person name="Salamov A."/>
            <person name="Von Dassow P."/>
            <person name="Badger J.H."/>
            <person name="Coutinho P.M."/>
            <person name="Demir E."/>
            <person name="Dubchak I."/>
            <person name="Gentemann C."/>
            <person name="Eikrem W."/>
            <person name="Gready J.E."/>
            <person name="John U."/>
            <person name="Lanier W."/>
            <person name="Lindquist E.A."/>
            <person name="Lucas S."/>
            <person name="Mayer K.F."/>
            <person name="Moreau H."/>
            <person name="Not F."/>
            <person name="Otillar R."/>
            <person name="Panaud O."/>
            <person name="Pangilinan J."/>
            <person name="Paulsen I."/>
            <person name="Piegu B."/>
            <person name="Poliakov A."/>
            <person name="Robbens S."/>
            <person name="Schmutz J."/>
            <person name="Toulza E."/>
            <person name="Wyss T."/>
            <person name="Zelensky A."/>
            <person name="Zhou K."/>
            <person name="Armbrust E.V."/>
            <person name="Bhattacharya D."/>
            <person name="Goodenough U.W."/>
            <person name="Van de Peer Y."/>
            <person name="Grigoriev I.V."/>
        </authorList>
    </citation>
    <scope>NUCLEOTIDE SEQUENCE [LARGE SCALE GENOMIC DNA]</scope>
    <source>
        <strain evidence="8 9">CCMP1545</strain>
    </source>
</reference>
<keyword evidence="9" id="KW-1185">Reference proteome</keyword>
<dbReference type="KEGG" id="mpp:MICPUCDRAFT_50856"/>
<evidence type="ECO:0000256" key="1">
    <source>
        <dbReference type="ARBA" id="ARBA00012797"/>
    </source>
</evidence>
<name>C1MJ92_MICPC</name>
<feature type="region of interest" description="Disordered" evidence="6">
    <location>
        <begin position="814"/>
        <end position="843"/>
    </location>
</feature>
<dbReference type="OrthoDB" id="498646at2759"/>
<evidence type="ECO:0000256" key="4">
    <source>
        <dbReference type="ARBA" id="ARBA00022691"/>
    </source>
</evidence>
<feature type="compositionally biased region" description="Low complexity" evidence="6">
    <location>
        <begin position="141"/>
        <end position="157"/>
    </location>
</feature>
<gene>
    <name evidence="8" type="ORF">MICPUCDRAFT_50856</name>
</gene>
<keyword evidence="4" id="KW-0949">S-adenosyl-L-methionine</keyword>
<evidence type="ECO:0000256" key="3">
    <source>
        <dbReference type="ARBA" id="ARBA00022679"/>
    </source>
</evidence>
<dbReference type="STRING" id="564608.C1MJ92"/>
<evidence type="ECO:0000256" key="6">
    <source>
        <dbReference type="SAM" id="MobiDB-lite"/>
    </source>
</evidence>
<keyword evidence="2" id="KW-0489">Methyltransferase</keyword>
<dbReference type="PROSITE" id="PS51675">
    <property type="entry name" value="SAM_MT_TRM10"/>
    <property type="match status" value="1"/>
</dbReference>
<dbReference type="OMA" id="WNRKPNN"/>
<protein>
    <recommendedName>
        <fullName evidence="1">tRNA (guanine(9)-N(1))-methyltransferase</fullName>
        <ecNumber evidence="1">2.1.1.221</ecNumber>
    </recommendedName>
</protein>
<dbReference type="EMBL" id="GG663735">
    <property type="protein sequence ID" value="EEH60523.1"/>
    <property type="molecule type" value="Genomic_DNA"/>
</dbReference>
<evidence type="ECO:0000259" key="7">
    <source>
        <dbReference type="PROSITE" id="PS51675"/>
    </source>
</evidence>
<dbReference type="AlphaFoldDB" id="C1MJ92"/>